<name>A0ACB7S0R7_HYAAI</name>
<sequence>MQNKTRATKGPGHSKSPSSPKNKRPSPERQHDGRHKTRRRRDNRQLSADPCTDFYEHACGRWAPLDPEAVAKNYTDEMYWNYTNSLFRLLERGDNDTLRGPGRSISNFYSSCVRFFTSPNKTTFYSDSVNILNISEHFWRNMTDWSNATFGLTASDAVEFVARYVGNEIEDFKNSLLTLDATMEGHRASFDRQASFYAPRSKNESFVMQVLYDLAMHHASHMTRMVVKGTLLVRGVNEINQMLFTMGQSPPNLVAVYCYMIAASDMLAYAIIRERHGDVSRGQASLGCVYTLLRQYHSGFLHWAAKFLQTRYTVDAARRITTTILNEFVDIAPANVLDDVRTMRNCTEFHFYGTHAVYTRTGADPSSEVYSKPAKVNPPYVPDDFLRNLVIYAQSPSDDSVLWTPFQETQRLDQTTRLVHDKRLHVVVPPVFLTEDFFHADAFQDSMNLATLGVYVADVFLNAVDDFGTEKVRLWKRKVQDCHRANAKLLGWDGAAEGAEDLDYDIVSRLSVAYVAAFGNEEAYGERSQFFFRRFALAYCASNASVALRTSIQCAVRHLPPFETAFGCKPSGFTRCRM</sequence>
<proteinExistence type="predicted"/>
<gene>
    <name evidence="1" type="ORF">HPB50_006346</name>
</gene>
<dbReference type="EMBL" id="CM023486">
    <property type="protein sequence ID" value="KAH6927641.1"/>
    <property type="molecule type" value="Genomic_DNA"/>
</dbReference>
<comment type="caution">
    <text evidence="1">The sequence shown here is derived from an EMBL/GenBank/DDBJ whole genome shotgun (WGS) entry which is preliminary data.</text>
</comment>
<organism evidence="1 2">
    <name type="scientific">Hyalomma asiaticum</name>
    <name type="common">Tick</name>
    <dbReference type="NCBI Taxonomy" id="266040"/>
    <lineage>
        <taxon>Eukaryota</taxon>
        <taxon>Metazoa</taxon>
        <taxon>Ecdysozoa</taxon>
        <taxon>Arthropoda</taxon>
        <taxon>Chelicerata</taxon>
        <taxon>Arachnida</taxon>
        <taxon>Acari</taxon>
        <taxon>Parasitiformes</taxon>
        <taxon>Ixodida</taxon>
        <taxon>Ixodoidea</taxon>
        <taxon>Ixodidae</taxon>
        <taxon>Hyalomminae</taxon>
        <taxon>Hyalomma</taxon>
    </lineage>
</organism>
<dbReference type="Proteomes" id="UP000821845">
    <property type="component" value="Chromosome 6"/>
</dbReference>
<reference evidence="1" key="1">
    <citation type="submission" date="2020-05" db="EMBL/GenBank/DDBJ databases">
        <title>Large-scale comparative analyses of tick genomes elucidate their genetic diversity and vector capacities.</title>
        <authorList>
            <person name="Jia N."/>
            <person name="Wang J."/>
            <person name="Shi W."/>
            <person name="Du L."/>
            <person name="Sun Y."/>
            <person name="Zhan W."/>
            <person name="Jiang J."/>
            <person name="Wang Q."/>
            <person name="Zhang B."/>
            <person name="Ji P."/>
            <person name="Sakyi L.B."/>
            <person name="Cui X."/>
            <person name="Yuan T."/>
            <person name="Jiang B."/>
            <person name="Yang W."/>
            <person name="Lam T.T.-Y."/>
            <person name="Chang Q."/>
            <person name="Ding S."/>
            <person name="Wang X."/>
            <person name="Zhu J."/>
            <person name="Ruan X."/>
            <person name="Zhao L."/>
            <person name="Wei J."/>
            <person name="Que T."/>
            <person name="Du C."/>
            <person name="Cheng J."/>
            <person name="Dai P."/>
            <person name="Han X."/>
            <person name="Huang E."/>
            <person name="Gao Y."/>
            <person name="Liu J."/>
            <person name="Shao H."/>
            <person name="Ye R."/>
            <person name="Li L."/>
            <person name="Wei W."/>
            <person name="Wang X."/>
            <person name="Wang C."/>
            <person name="Yang T."/>
            <person name="Huo Q."/>
            <person name="Li W."/>
            <person name="Guo W."/>
            <person name="Chen H."/>
            <person name="Zhou L."/>
            <person name="Ni X."/>
            <person name="Tian J."/>
            <person name="Zhou Y."/>
            <person name="Sheng Y."/>
            <person name="Liu T."/>
            <person name="Pan Y."/>
            <person name="Xia L."/>
            <person name="Li J."/>
            <person name="Zhao F."/>
            <person name="Cao W."/>
        </authorList>
    </citation>
    <scope>NUCLEOTIDE SEQUENCE</scope>
    <source>
        <strain evidence="1">Hyas-2018</strain>
    </source>
</reference>
<evidence type="ECO:0000313" key="1">
    <source>
        <dbReference type="EMBL" id="KAH6927641.1"/>
    </source>
</evidence>
<accession>A0ACB7S0R7</accession>
<evidence type="ECO:0000313" key="2">
    <source>
        <dbReference type="Proteomes" id="UP000821845"/>
    </source>
</evidence>
<keyword evidence="2" id="KW-1185">Reference proteome</keyword>
<protein>
    <submittedName>
        <fullName evidence="1">Uncharacterized protein</fullName>
    </submittedName>
</protein>